<reference evidence="3" key="1">
    <citation type="submission" date="2016-06" db="EMBL/GenBank/DDBJ databases">
        <title>Parallel loss of symbiosis genes in relatives of nitrogen-fixing non-legume Parasponia.</title>
        <authorList>
            <person name="Van Velzen R."/>
            <person name="Holmer R."/>
            <person name="Bu F."/>
            <person name="Rutten L."/>
            <person name="Van Zeijl A."/>
            <person name="Liu W."/>
            <person name="Santuari L."/>
            <person name="Cao Q."/>
            <person name="Sharma T."/>
            <person name="Shen D."/>
            <person name="Roswanjaya Y."/>
            <person name="Wardhani T."/>
            <person name="Kalhor M.S."/>
            <person name="Jansen J."/>
            <person name="Van den Hoogen J."/>
            <person name="Gungor B."/>
            <person name="Hartog M."/>
            <person name="Hontelez J."/>
            <person name="Verver J."/>
            <person name="Yang W.-C."/>
            <person name="Schijlen E."/>
            <person name="Repin R."/>
            <person name="Schilthuizen M."/>
            <person name="Schranz E."/>
            <person name="Heidstra R."/>
            <person name="Miyata K."/>
            <person name="Fedorova E."/>
            <person name="Kohlen W."/>
            <person name="Bisseling T."/>
            <person name="Smit S."/>
            <person name="Geurts R."/>
        </authorList>
    </citation>
    <scope>NUCLEOTIDE SEQUENCE [LARGE SCALE GENOMIC DNA]</scope>
    <source>
        <strain evidence="3">cv. WU1-14</strain>
    </source>
</reference>
<dbReference type="Proteomes" id="UP000237105">
    <property type="component" value="Unassembled WGS sequence"/>
</dbReference>
<protein>
    <submittedName>
        <fullName evidence="2">Uncharacterized protein</fullName>
    </submittedName>
</protein>
<dbReference type="EMBL" id="JXTB01000044">
    <property type="protein sequence ID" value="PON71437.1"/>
    <property type="molecule type" value="Genomic_DNA"/>
</dbReference>
<organism evidence="2 3">
    <name type="scientific">Parasponia andersonii</name>
    <name type="common">Sponia andersonii</name>
    <dbReference type="NCBI Taxonomy" id="3476"/>
    <lineage>
        <taxon>Eukaryota</taxon>
        <taxon>Viridiplantae</taxon>
        <taxon>Streptophyta</taxon>
        <taxon>Embryophyta</taxon>
        <taxon>Tracheophyta</taxon>
        <taxon>Spermatophyta</taxon>
        <taxon>Magnoliopsida</taxon>
        <taxon>eudicotyledons</taxon>
        <taxon>Gunneridae</taxon>
        <taxon>Pentapetalae</taxon>
        <taxon>rosids</taxon>
        <taxon>fabids</taxon>
        <taxon>Rosales</taxon>
        <taxon>Cannabaceae</taxon>
        <taxon>Parasponia</taxon>
    </lineage>
</organism>
<keyword evidence="3" id="KW-1185">Reference proteome</keyword>
<name>A0A2P5DDU4_PARAD</name>
<accession>A0A2P5DDU4</accession>
<gene>
    <name evidence="2" type="ORF">PanWU01x14_072340</name>
</gene>
<feature type="region of interest" description="Disordered" evidence="1">
    <location>
        <begin position="1"/>
        <end position="42"/>
    </location>
</feature>
<proteinExistence type="predicted"/>
<evidence type="ECO:0000256" key="1">
    <source>
        <dbReference type="SAM" id="MobiDB-lite"/>
    </source>
</evidence>
<sequence length="116" mass="13489">MANKKRRAGRAADHDHDQVNLPDLIATEEEEQGRVKVDHPDDKNNESGVPFWISAWWRDYQMPHMLVRWEISVCAVALFYKQMKDKSLLFTLALSFHVSIYTKRIYSTLRDGVPSA</sequence>
<comment type="caution">
    <text evidence="2">The sequence shown here is derived from an EMBL/GenBank/DDBJ whole genome shotgun (WGS) entry which is preliminary data.</text>
</comment>
<evidence type="ECO:0000313" key="2">
    <source>
        <dbReference type="EMBL" id="PON71437.1"/>
    </source>
</evidence>
<feature type="compositionally biased region" description="Basic and acidic residues" evidence="1">
    <location>
        <begin position="32"/>
        <end position="42"/>
    </location>
</feature>
<evidence type="ECO:0000313" key="3">
    <source>
        <dbReference type="Proteomes" id="UP000237105"/>
    </source>
</evidence>
<feature type="non-terminal residue" evidence="2">
    <location>
        <position position="116"/>
    </location>
</feature>
<dbReference type="AlphaFoldDB" id="A0A2P5DDU4"/>
<dbReference type="OrthoDB" id="10328738at2759"/>